<sequence length="236" mass="27640">MPRPRRRAANNTDMVEVSNAKRPKTASSRSKQASEELKFNTNRLIAWFKKYTTDDPAQLGPDGMERFCEDIKLEPENIAMLCIAYKMNAKNMGYFTQSEWIKGLADPEVQCDTPQKLQNKLSYFYDLMTDPQTFKLIFRYAYDFARDKDQRSMDIETAKAMLALLLSKSWPLYNEFSEFLQQPKAPRVINKDQWNNIYEFSRTINVDLSNYSIDGAWPVLLDDFVDFLQKKRQESS</sequence>
<dbReference type="GO" id="GO:0097602">
    <property type="term" value="F:cullin family protein binding"/>
    <property type="evidence" value="ECO:0007669"/>
    <property type="project" value="TreeGrafter"/>
</dbReference>
<dbReference type="GO" id="GO:0031624">
    <property type="term" value="F:ubiquitin conjugating enzyme binding"/>
    <property type="evidence" value="ECO:0007669"/>
    <property type="project" value="TreeGrafter"/>
</dbReference>
<evidence type="ECO:0000313" key="4">
    <source>
        <dbReference type="EMBL" id="CRK99339.1"/>
    </source>
</evidence>
<name>A0A1J1IGK5_9DIPT</name>
<keyword evidence="5" id="KW-1185">Reference proteome</keyword>
<dbReference type="FunFam" id="1.10.238.200:FF:000002">
    <property type="entry name" value="DCN1-like protein"/>
    <property type="match status" value="1"/>
</dbReference>
<evidence type="ECO:0000259" key="3">
    <source>
        <dbReference type="PROSITE" id="PS51229"/>
    </source>
</evidence>
<feature type="domain" description="DCUN1" evidence="3">
    <location>
        <begin position="39"/>
        <end position="229"/>
    </location>
</feature>
<dbReference type="PROSITE" id="PS51229">
    <property type="entry name" value="DCUN1"/>
    <property type="match status" value="1"/>
</dbReference>
<dbReference type="GO" id="GO:0000151">
    <property type="term" value="C:ubiquitin ligase complex"/>
    <property type="evidence" value="ECO:0007669"/>
    <property type="project" value="TreeGrafter"/>
</dbReference>
<dbReference type="InterPro" id="IPR005176">
    <property type="entry name" value="PONY_dom"/>
</dbReference>
<evidence type="ECO:0000313" key="5">
    <source>
        <dbReference type="Proteomes" id="UP000183832"/>
    </source>
</evidence>
<evidence type="ECO:0000256" key="1">
    <source>
        <dbReference type="RuleBase" id="RU410713"/>
    </source>
</evidence>
<feature type="region of interest" description="Disordered" evidence="2">
    <location>
        <begin position="1"/>
        <end position="35"/>
    </location>
</feature>
<dbReference type="EMBL" id="CVRI01000050">
    <property type="protein sequence ID" value="CRK99339.1"/>
    <property type="molecule type" value="Genomic_DNA"/>
</dbReference>
<dbReference type="InterPro" id="IPR042460">
    <property type="entry name" value="DCN1-like_PONY"/>
</dbReference>
<gene>
    <name evidence="4" type="primary">putative DCN1-like protein 4</name>
    <name evidence="4" type="ORF">CLUMA_CG012644</name>
</gene>
<reference evidence="4 5" key="1">
    <citation type="submission" date="2015-04" db="EMBL/GenBank/DDBJ databases">
        <authorList>
            <person name="Syromyatnikov M.Y."/>
            <person name="Popov V.N."/>
        </authorList>
    </citation>
    <scope>NUCLEOTIDE SEQUENCE [LARGE SCALE GENOMIC DNA]</scope>
</reference>
<dbReference type="STRING" id="568069.A0A1J1IGK5"/>
<accession>A0A1J1IGK5</accession>
<proteinExistence type="predicted"/>
<dbReference type="Gene3D" id="1.10.238.200">
    <property type="entry name" value="Cullin, PONY binding domain"/>
    <property type="match status" value="1"/>
</dbReference>
<dbReference type="AlphaFoldDB" id="A0A1J1IGK5"/>
<dbReference type="OrthoDB" id="286637at2759"/>
<dbReference type="Pfam" id="PF03556">
    <property type="entry name" value="Cullin_binding"/>
    <property type="match status" value="1"/>
</dbReference>
<dbReference type="GO" id="GO:0045116">
    <property type="term" value="P:protein neddylation"/>
    <property type="evidence" value="ECO:0007669"/>
    <property type="project" value="TreeGrafter"/>
</dbReference>
<protein>
    <recommendedName>
        <fullName evidence="1">Defective in cullin neddylation protein</fullName>
    </recommendedName>
</protein>
<dbReference type="GO" id="GO:0032182">
    <property type="term" value="F:ubiquitin-like protein binding"/>
    <property type="evidence" value="ECO:0007669"/>
    <property type="project" value="TreeGrafter"/>
</dbReference>
<organism evidence="4 5">
    <name type="scientific">Clunio marinus</name>
    <dbReference type="NCBI Taxonomy" id="568069"/>
    <lineage>
        <taxon>Eukaryota</taxon>
        <taxon>Metazoa</taxon>
        <taxon>Ecdysozoa</taxon>
        <taxon>Arthropoda</taxon>
        <taxon>Hexapoda</taxon>
        <taxon>Insecta</taxon>
        <taxon>Pterygota</taxon>
        <taxon>Neoptera</taxon>
        <taxon>Endopterygota</taxon>
        <taxon>Diptera</taxon>
        <taxon>Nematocera</taxon>
        <taxon>Chironomoidea</taxon>
        <taxon>Chironomidae</taxon>
        <taxon>Clunio</taxon>
    </lineage>
</organism>
<dbReference type="InterPro" id="IPR014764">
    <property type="entry name" value="DCN-prot"/>
</dbReference>
<evidence type="ECO:0000256" key="2">
    <source>
        <dbReference type="SAM" id="MobiDB-lite"/>
    </source>
</evidence>
<dbReference type="Gene3D" id="1.10.238.10">
    <property type="entry name" value="EF-hand"/>
    <property type="match status" value="1"/>
</dbReference>
<comment type="function">
    <text evidence="1">Neddylation of cullins play an essential role in the regulation of SCF-type complexes activity.</text>
</comment>
<dbReference type="PANTHER" id="PTHR12281:SF12">
    <property type="entry name" value="DEFECTIVE IN CULLIN NEDDYLATION PROTEIN"/>
    <property type="match status" value="1"/>
</dbReference>
<dbReference type="Proteomes" id="UP000183832">
    <property type="component" value="Unassembled WGS sequence"/>
</dbReference>
<dbReference type="PANTHER" id="PTHR12281">
    <property type="entry name" value="RP42 RELATED"/>
    <property type="match status" value="1"/>
</dbReference>